<accession>A0A0C9UBL3</accession>
<organism evidence="1 2">
    <name type="scientific">Sphaerobolus stellatus (strain SS14)</name>
    <dbReference type="NCBI Taxonomy" id="990650"/>
    <lineage>
        <taxon>Eukaryota</taxon>
        <taxon>Fungi</taxon>
        <taxon>Dikarya</taxon>
        <taxon>Basidiomycota</taxon>
        <taxon>Agaricomycotina</taxon>
        <taxon>Agaricomycetes</taxon>
        <taxon>Phallomycetidae</taxon>
        <taxon>Geastrales</taxon>
        <taxon>Sphaerobolaceae</taxon>
        <taxon>Sphaerobolus</taxon>
    </lineage>
</organism>
<sequence length="202" mass="21554">MTSKEGITFETVWDGSTPKPNGILNTIAQPSNEWAIVEVVRESAVNAVAAMDKRGIHWPFKFGLSKQATTQEIAPMLTVSKSGRTTGRTLGTVNGVKSIYRLPRDGLGVRREDWAVLSYPWGGAFAYPGDAGAVIYAHEIDDIDQNNNLKRPGKPCGIIVGASTSGHVTFIQEINTVVKGVKEAGLGNMTFIGVGAPDNVNG</sequence>
<evidence type="ECO:0000313" key="2">
    <source>
        <dbReference type="Proteomes" id="UP000054279"/>
    </source>
</evidence>
<reference evidence="1 2" key="1">
    <citation type="submission" date="2014-06" db="EMBL/GenBank/DDBJ databases">
        <title>Evolutionary Origins and Diversification of the Mycorrhizal Mutualists.</title>
        <authorList>
            <consortium name="DOE Joint Genome Institute"/>
            <consortium name="Mycorrhizal Genomics Consortium"/>
            <person name="Kohler A."/>
            <person name="Kuo A."/>
            <person name="Nagy L.G."/>
            <person name="Floudas D."/>
            <person name="Copeland A."/>
            <person name="Barry K.W."/>
            <person name="Cichocki N."/>
            <person name="Veneault-Fourrey C."/>
            <person name="LaButti K."/>
            <person name="Lindquist E.A."/>
            <person name="Lipzen A."/>
            <person name="Lundell T."/>
            <person name="Morin E."/>
            <person name="Murat C."/>
            <person name="Riley R."/>
            <person name="Ohm R."/>
            <person name="Sun H."/>
            <person name="Tunlid A."/>
            <person name="Henrissat B."/>
            <person name="Grigoriev I.V."/>
            <person name="Hibbett D.S."/>
            <person name="Martin F."/>
        </authorList>
    </citation>
    <scope>NUCLEOTIDE SEQUENCE [LARGE SCALE GENOMIC DNA]</scope>
    <source>
        <strain evidence="1 2">SS14</strain>
    </source>
</reference>
<name>A0A0C9UBL3_SPHS4</name>
<dbReference type="AlphaFoldDB" id="A0A0C9UBL3"/>
<gene>
    <name evidence="1" type="ORF">M422DRAFT_55507</name>
</gene>
<dbReference type="OrthoDB" id="3236646at2759"/>
<dbReference type="HOGENOM" id="CLU_1355421_0_0_1"/>
<protein>
    <submittedName>
        <fullName evidence="1">Uncharacterized protein</fullName>
    </submittedName>
</protein>
<keyword evidence="2" id="KW-1185">Reference proteome</keyword>
<proteinExistence type="predicted"/>
<dbReference type="Proteomes" id="UP000054279">
    <property type="component" value="Unassembled WGS sequence"/>
</dbReference>
<evidence type="ECO:0000313" key="1">
    <source>
        <dbReference type="EMBL" id="KIJ26467.1"/>
    </source>
</evidence>
<dbReference type="EMBL" id="KN837368">
    <property type="protein sequence ID" value="KIJ26467.1"/>
    <property type="molecule type" value="Genomic_DNA"/>
</dbReference>